<evidence type="ECO:0000313" key="2">
    <source>
        <dbReference type="EMBL" id="MEJ6012088.1"/>
    </source>
</evidence>
<gene>
    <name evidence="2" type="ORF">WG900_19460</name>
</gene>
<organism evidence="2 3">
    <name type="scientific">Novosphingobium aquae</name>
    <dbReference type="NCBI Taxonomy" id="3133435"/>
    <lineage>
        <taxon>Bacteria</taxon>
        <taxon>Pseudomonadati</taxon>
        <taxon>Pseudomonadota</taxon>
        <taxon>Alphaproteobacteria</taxon>
        <taxon>Sphingomonadales</taxon>
        <taxon>Sphingomonadaceae</taxon>
        <taxon>Novosphingobium</taxon>
    </lineage>
</organism>
<dbReference type="Proteomes" id="UP001379235">
    <property type="component" value="Unassembled WGS sequence"/>
</dbReference>
<proteinExistence type="predicted"/>
<evidence type="ECO:0000313" key="3">
    <source>
        <dbReference type="Proteomes" id="UP001379235"/>
    </source>
</evidence>
<accession>A0ABU8SDP3</accession>
<dbReference type="RefSeq" id="WP_339969939.1">
    <property type="nucleotide sequence ID" value="NZ_JBBHJY010000014.1"/>
</dbReference>
<evidence type="ECO:0000259" key="1">
    <source>
        <dbReference type="Pfam" id="PF12728"/>
    </source>
</evidence>
<feature type="domain" description="Helix-turn-helix" evidence="1">
    <location>
        <begin position="146"/>
        <end position="195"/>
    </location>
</feature>
<reference evidence="2 3" key="1">
    <citation type="submission" date="2024-03" db="EMBL/GenBank/DDBJ databases">
        <authorList>
            <person name="Jo J.-H."/>
        </authorList>
    </citation>
    <scope>NUCLEOTIDE SEQUENCE [LARGE SCALE GENOMIC DNA]</scope>
    <source>
        <strain evidence="2 3">AS3R-12</strain>
    </source>
</reference>
<keyword evidence="3" id="KW-1185">Reference proteome</keyword>
<dbReference type="InterPro" id="IPR010093">
    <property type="entry name" value="SinI_DNA-bd"/>
</dbReference>
<dbReference type="EMBL" id="JBBHJY010000014">
    <property type="protein sequence ID" value="MEJ6012088.1"/>
    <property type="molecule type" value="Genomic_DNA"/>
</dbReference>
<dbReference type="InterPro" id="IPR041657">
    <property type="entry name" value="HTH_17"/>
</dbReference>
<sequence>MIEGGFEAANGLAFESGVDADRPNLKSLIWLFAASLTATGTEDRCVCFEYLLMQTTTTKAASMTLSAHSEPFGGHMPSAGDRQIANQLRRLLAAQKSGEATLRVREPDTKRPVEVTLTPAMSDIFLELLRHIGSGHAVTLVPIQEMLTTQQAADLLNVSRPHLIKLLDQNEMPHTLVGRHRRIRAEDIFAYKAKRDEVRSKALDALIGDDADLI</sequence>
<protein>
    <submittedName>
        <fullName evidence="2">Helix-turn-helix domain-containing protein</fullName>
    </submittedName>
</protein>
<comment type="caution">
    <text evidence="2">The sequence shown here is derived from an EMBL/GenBank/DDBJ whole genome shotgun (WGS) entry which is preliminary data.</text>
</comment>
<dbReference type="NCBIfam" id="TIGR01764">
    <property type="entry name" value="excise"/>
    <property type="match status" value="1"/>
</dbReference>
<name>A0ABU8SDP3_9SPHN</name>
<dbReference type="Pfam" id="PF12728">
    <property type="entry name" value="HTH_17"/>
    <property type="match status" value="1"/>
</dbReference>